<protein>
    <submittedName>
        <fullName evidence="2">Predicted protein</fullName>
    </submittedName>
</protein>
<gene>
    <name evidence="2" type="ORF">PHYPADRAFT_103061</name>
</gene>
<dbReference type="EMBL" id="DS545847">
    <property type="protein sequence ID" value="EDQ48822.1"/>
    <property type="molecule type" value="Genomic_DNA"/>
</dbReference>
<evidence type="ECO:0000313" key="2">
    <source>
        <dbReference type="EMBL" id="EDQ48822.1"/>
    </source>
</evidence>
<feature type="compositionally biased region" description="Polar residues" evidence="1">
    <location>
        <begin position="167"/>
        <end position="177"/>
    </location>
</feature>
<evidence type="ECO:0000256" key="1">
    <source>
        <dbReference type="SAM" id="MobiDB-lite"/>
    </source>
</evidence>
<organism>
    <name type="scientific">Physcomitrium patens</name>
    <name type="common">Spreading-leaved earth moss</name>
    <name type="synonym">Physcomitrella patens</name>
    <dbReference type="NCBI Taxonomy" id="3218"/>
    <lineage>
        <taxon>Eukaryota</taxon>
        <taxon>Viridiplantae</taxon>
        <taxon>Streptophyta</taxon>
        <taxon>Embryophyta</taxon>
        <taxon>Bryophyta</taxon>
        <taxon>Bryophytina</taxon>
        <taxon>Bryopsida</taxon>
        <taxon>Funariidae</taxon>
        <taxon>Funariales</taxon>
        <taxon>Funariaceae</taxon>
        <taxon>Physcomitrium</taxon>
    </lineage>
</organism>
<reference evidence="2" key="1">
    <citation type="journal article" date="2008" name="Science">
        <title>The Physcomitrella genome reveals evolutionary insights into the conquest of land by plants.</title>
        <authorList>
            <person name="Rensing S."/>
            <person name="Lang D."/>
            <person name="Zimmer A."/>
            <person name="Terry A."/>
            <person name="Salamov A."/>
            <person name="Shapiro H."/>
            <person name="Nishiyama T."/>
            <person name="Perroud P.-F."/>
            <person name="Lindquist E."/>
            <person name="Kamisugi Y."/>
            <person name="Tanahashi T."/>
            <person name="Sakakibara K."/>
            <person name="Fujita T."/>
            <person name="Oishi K."/>
            <person name="Shin-I T."/>
            <person name="Kuroki Y."/>
            <person name="Toyoda A."/>
            <person name="Suzuki Y."/>
            <person name="Hashimoto A."/>
            <person name="Yamaguchi K."/>
            <person name="Sugano A."/>
            <person name="Kohara Y."/>
            <person name="Fujiyama A."/>
            <person name="Anterola A."/>
            <person name="Aoki S."/>
            <person name="Ashton N."/>
            <person name="Barbazuk W.B."/>
            <person name="Barker E."/>
            <person name="Bennetzen J."/>
            <person name="Bezanilla M."/>
            <person name="Blankenship R."/>
            <person name="Cho S.H."/>
            <person name="Dutcher S."/>
            <person name="Estelle M."/>
            <person name="Fawcett J.A."/>
            <person name="Gundlach H."/>
            <person name="Hanada K."/>
            <person name="Heyl A."/>
            <person name="Hicks K.A."/>
            <person name="Hugh J."/>
            <person name="Lohr M."/>
            <person name="Mayer K."/>
            <person name="Melkozernov A."/>
            <person name="Murata T."/>
            <person name="Nelson D."/>
            <person name="Pils B."/>
            <person name="Prigge M."/>
            <person name="Reiss B."/>
            <person name="Renner T."/>
            <person name="Rombauts S."/>
            <person name="Rushton P."/>
            <person name="Sanderfoot A."/>
            <person name="Schween G."/>
            <person name="Shiu S.-H."/>
            <person name="Stueber K."/>
            <person name="Theodoulou F.L."/>
            <person name="Tu H."/>
            <person name="Van de Peer Y."/>
            <person name="Verrier P.J."/>
            <person name="Waters E."/>
            <person name="Wood A."/>
            <person name="Yang L."/>
            <person name="Cove D."/>
            <person name="Cuming A."/>
            <person name="Hasebe M."/>
            <person name="Lucas S."/>
            <person name="Mishler D.B."/>
            <person name="Reski R."/>
            <person name="Grigoriev I."/>
            <person name="Quatrano R.S."/>
            <person name="Boore J.L."/>
        </authorList>
    </citation>
    <scope>NUCLEOTIDE SEQUENCE [LARGE SCALE GENOMIC DNA]</scope>
</reference>
<sequence>MKPPALQQANQRIDQLAYNREDQNADKNNRGIRVLLGFIDHKTDPGRRTYEFRNDKADPRYSQRQSDAKQDARQCPGNNQPREPLIRLEFEDPAHFEPFTVHLANPSVCIDIHGKKRTGNDDGNLGGFAKAKPQYDQGCDGQMWNQPQHLDAGIEQILRLAEHTGKTSKPQSKQPSNRKSEERTPYTHSNL</sequence>
<proteinExistence type="predicted"/>
<feature type="non-terminal residue" evidence="2">
    <location>
        <position position="191"/>
    </location>
</feature>
<feature type="region of interest" description="Disordered" evidence="1">
    <location>
        <begin position="158"/>
        <end position="191"/>
    </location>
</feature>
<dbReference type="HOGENOM" id="CLU_1424929_0_0_1"/>
<accession>A9U681</accession>
<dbReference type="AlphaFoldDB" id="A9U681"/>
<feature type="region of interest" description="Disordered" evidence="1">
    <location>
        <begin position="44"/>
        <end position="83"/>
    </location>
</feature>
<name>A9U681_PHYPA</name>
<feature type="compositionally biased region" description="Basic and acidic residues" evidence="1">
    <location>
        <begin position="44"/>
        <end position="72"/>
    </location>
</feature>